<accession>A0A0M8K9G7</accession>
<sequence length="212" mass="23653">MDIKWYGHACFRIREKNAVVVTDPFPSSLGYNRPRTRADIVTISHDHPNHNARTGFQGEPFFITGPGEYEVAGVFVTGIRTYHDTKKGAERGYNTVYMIRFDELNVCHLGDLGHVPSQSQVEDLSEVDVLLVPVGGGGALTPAMAAETISLIEPRIVIPMHYKTDVYDGGLLPVEQFLKVMGVKDVPVEEELKIRSRSQLPEETQIILLSYK</sequence>
<dbReference type="EMBL" id="LGKN01000005">
    <property type="protein sequence ID" value="KPL87739.1"/>
    <property type="molecule type" value="Genomic_DNA"/>
</dbReference>
<proteinExistence type="predicted"/>
<dbReference type="SUPFAM" id="SSF56281">
    <property type="entry name" value="Metallo-hydrolase/oxidoreductase"/>
    <property type="match status" value="1"/>
</dbReference>
<dbReference type="Gene3D" id="3.60.15.10">
    <property type="entry name" value="Ribonuclease Z/Hydroxyacylglutathione hydrolase-like"/>
    <property type="match status" value="1"/>
</dbReference>
<dbReference type="OrthoDB" id="9789133at2"/>
<reference evidence="3" key="3">
    <citation type="submission" date="2015-08" db="EMBL/GenBank/DDBJ databases">
        <title>Draft Genome Sequence of a Heterotrophic Facultative Anaerobic Bacterium Ardenticatena maritima Strain 110S.</title>
        <authorList>
            <person name="Kawaichi S."/>
            <person name="Yoshida T."/>
            <person name="Sako Y."/>
            <person name="Nakamura R."/>
        </authorList>
    </citation>
    <scope>NUCLEOTIDE SEQUENCE [LARGE SCALE GENOMIC DNA]</scope>
    <source>
        <strain evidence="3">110S</strain>
    </source>
</reference>
<reference evidence="2 4" key="2">
    <citation type="submission" date="2015-07" db="EMBL/GenBank/DDBJ databases">
        <title>Whole genome sequence of Ardenticatena maritima DSM 23922.</title>
        <authorList>
            <person name="Hemp J."/>
            <person name="Ward L.M."/>
            <person name="Pace L.A."/>
            <person name="Fischer W.W."/>
        </authorList>
    </citation>
    <scope>NUCLEOTIDE SEQUENCE [LARGE SCALE GENOMIC DNA]</scope>
    <source>
        <strain evidence="2 4">110S</strain>
    </source>
</reference>
<dbReference type="AlphaFoldDB" id="A0A0M8K9G7"/>
<dbReference type="STRING" id="872965.SE16_09140"/>
<protein>
    <recommendedName>
        <fullName evidence="5">Lactamase</fullName>
    </recommendedName>
</protein>
<dbReference type="Proteomes" id="UP000050502">
    <property type="component" value="Unassembled WGS sequence"/>
</dbReference>
<evidence type="ECO:0000313" key="3">
    <source>
        <dbReference type="Proteomes" id="UP000037784"/>
    </source>
</evidence>
<dbReference type="RefSeq" id="WP_054493303.1">
    <property type="nucleotide sequence ID" value="NZ_BBZA01000150.1"/>
</dbReference>
<evidence type="ECO:0000313" key="2">
    <source>
        <dbReference type="EMBL" id="KPL87739.1"/>
    </source>
</evidence>
<dbReference type="Proteomes" id="UP000037784">
    <property type="component" value="Unassembled WGS sequence"/>
</dbReference>
<organism evidence="1 3">
    <name type="scientific">Ardenticatena maritima</name>
    <dbReference type="NCBI Taxonomy" id="872965"/>
    <lineage>
        <taxon>Bacteria</taxon>
        <taxon>Bacillati</taxon>
        <taxon>Chloroflexota</taxon>
        <taxon>Ardenticatenia</taxon>
        <taxon>Ardenticatenales</taxon>
        <taxon>Ardenticatenaceae</taxon>
        <taxon>Ardenticatena</taxon>
    </lineage>
</organism>
<comment type="caution">
    <text evidence="1">The sequence shown here is derived from an EMBL/GenBank/DDBJ whole genome shotgun (WGS) entry which is preliminary data.</text>
</comment>
<dbReference type="PANTHER" id="PTHR39189:SF1">
    <property type="entry name" value="UPF0173 METAL-DEPENDENT HYDROLASE YTKL"/>
    <property type="match status" value="1"/>
</dbReference>
<reference evidence="1 3" key="1">
    <citation type="journal article" date="2015" name="Genome Announc.">
        <title>Draft Genome Sequence of a Heterotrophic Facultative Anaerobic Thermophilic Bacterium, Ardenticatena maritima Strain 110ST.</title>
        <authorList>
            <person name="Kawaichi S."/>
            <person name="Yoshida T."/>
            <person name="Sako Y."/>
            <person name="Nakamura R."/>
        </authorList>
    </citation>
    <scope>NUCLEOTIDE SEQUENCE [LARGE SCALE GENOMIC DNA]</scope>
    <source>
        <strain evidence="1 3">110S</strain>
    </source>
</reference>
<dbReference type="InterPro" id="IPR036866">
    <property type="entry name" value="RibonucZ/Hydroxyglut_hydro"/>
</dbReference>
<evidence type="ECO:0000313" key="4">
    <source>
        <dbReference type="Proteomes" id="UP000050502"/>
    </source>
</evidence>
<dbReference type="PANTHER" id="PTHR39189">
    <property type="entry name" value="UPF0173 METAL-DEPENDENT HYDROLASE YTKL"/>
    <property type="match status" value="1"/>
</dbReference>
<dbReference type="EMBL" id="BBZA01000150">
    <property type="protein sequence ID" value="GAP63472.1"/>
    <property type="molecule type" value="Genomic_DNA"/>
</dbReference>
<gene>
    <name evidence="1" type="ORF">ARMA_1895</name>
    <name evidence="2" type="ORF">SE16_09140</name>
</gene>
<evidence type="ECO:0000313" key="1">
    <source>
        <dbReference type="EMBL" id="GAP63472.1"/>
    </source>
</evidence>
<evidence type="ECO:0008006" key="5">
    <source>
        <dbReference type="Google" id="ProtNLM"/>
    </source>
</evidence>
<keyword evidence="3" id="KW-1185">Reference proteome</keyword>
<dbReference type="Pfam" id="PF13483">
    <property type="entry name" value="Lactamase_B_3"/>
    <property type="match status" value="1"/>
</dbReference>
<dbReference type="InParanoid" id="A0A0M8K9G7"/>
<name>A0A0M8K9G7_9CHLR</name>